<evidence type="ECO:0000313" key="2">
    <source>
        <dbReference type="Proteomes" id="UP000826195"/>
    </source>
</evidence>
<name>A0AAV7II71_COTGL</name>
<dbReference type="EMBL" id="JAHXZJ010001524">
    <property type="protein sequence ID" value="KAH0551206.1"/>
    <property type="molecule type" value="Genomic_DNA"/>
</dbReference>
<sequence length="85" mass="9411">MFTGLKTLDNQIAALEAHFGYIHPVEIPLGYRIDQKLDRHSDILEAILAEQKSPNGILGSFSMVSTLRIMNFFAISSCSQTTALL</sequence>
<organism evidence="1 2">
    <name type="scientific">Cotesia glomerata</name>
    <name type="common">Lepidopteran parasitic wasp</name>
    <name type="synonym">Apanteles glomeratus</name>
    <dbReference type="NCBI Taxonomy" id="32391"/>
    <lineage>
        <taxon>Eukaryota</taxon>
        <taxon>Metazoa</taxon>
        <taxon>Ecdysozoa</taxon>
        <taxon>Arthropoda</taxon>
        <taxon>Hexapoda</taxon>
        <taxon>Insecta</taxon>
        <taxon>Pterygota</taxon>
        <taxon>Neoptera</taxon>
        <taxon>Endopterygota</taxon>
        <taxon>Hymenoptera</taxon>
        <taxon>Apocrita</taxon>
        <taxon>Ichneumonoidea</taxon>
        <taxon>Braconidae</taxon>
        <taxon>Microgastrinae</taxon>
        <taxon>Cotesia</taxon>
    </lineage>
</organism>
<evidence type="ECO:0000313" key="1">
    <source>
        <dbReference type="EMBL" id="KAH0551206.1"/>
    </source>
</evidence>
<protein>
    <submittedName>
        <fullName evidence="1">Uncharacterized protein</fullName>
    </submittedName>
</protein>
<proteinExistence type="predicted"/>
<gene>
    <name evidence="1" type="ORF">KQX54_000460</name>
</gene>
<accession>A0AAV7II71</accession>
<dbReference type="Proteomes" id="UP000826195">
    <property type="component" value="Unassembled WGS sequence"/>
</dbReference>
<keyword evidence="2" id="KW-1185">Reference proteome</keyword>
<dbReference type="AlphaFoldDB" id="A0AAV7II71"/>
<reference evidence="1 2" key="1">
    <citation type="journal article" date="2021" name="J. Hered.">
        <title>A chromosome-level genome assembly of the parasitoid wasp, Cotesia glomerata (Hymenoptera: Braconidae).</title>
        <authorList>
            <person name="Pinto B.J."/>
            <person name="Weis J.J."/>
            <person name="Gamble T."/>
            <person name="Ode P.J."/>
            <person name="Paul R."/>
            <person name="Zaspel J.M."/>
        </authorList>
    </citation>
    <scope>NUCLEOTIDE SEQUENCE [LARGE SCALE GENOMIC DNA]</scope>
    <source>
        <strain evidence="1">CgM1</strain>
    </source>
</reference>
<comment type="caution">
    <text evidence="1">The sequence shown here is derived from an EMBL/GenBank/DDBJ whole genome shotgun (WGS) entry which is preliminary data.</text>
</comment>